<dbReference type="Proteomes" id="UP000199580">
    <property type="component" value="Unassembled WGS sequence"/>
</dbReference>
<dbReference type="EMBL" id="FNEZ01000010">
    <property type="protein sequence ID" value="SDK61769.1"/>
    <property type="molecule type" value="Genomic_DNA"/>
</dbReference>
<accession>A0A1G9DD41</accession>
<name>A0A1G9DD41_9FLAO</name>
<organism evidence="2 3">
    <name type="scientific">Flavobacterium noncentrifugens</name>
    <dbReference type="NCBI Taxonomy" id="1128970"/>
    <lineage>
        <taxon>Bacteria</taxon>
        <taxon>Pseudomonadati</taxon>
        <taxon>Bacteroidota</taxon>
        <taxon>Flavobacteriia</taxon>
        <taxon>Flavobacteriales</taxon>
        <taxon>Flavobacteriaceae</taxon>
        <taxon>Flavobacterium</taxon>
    </lineage>
</organism>
<gene>
    <name evidence="2" type="ORF">SAMN04487935_3786</name>
</gene>
<dbReference type="Pfam" id="PF20862">
    <property type="entry name" value="DUF6843"/>
    <property type="match status" value="1"/>
</dbReference>
<keyword evidence="3" id="KW-1185">Reference proteome</keyword>
<reference evidence="2 3" key="1">
    <citation type="submission" date="2016-10" db="EMBL/GenBank/DDBJ databases">
        <authorList>
            <person name="de Groot N.N."/>
        </authorList>
    </citation>
    <scope>NUCLEOTIDE SEQUENCE [LARGE SCALE GENOMIC DNA]</scope>
    <source>
        <strain evidence="2 3">CGMCC 1.10076</strain>
    </source>
</reference>
<feature type="domain" description="DUF6843" evidence="1">
    <location>
        <begin position="21"/>
        <end position="120"/>
    </location>
</feature>
<proteinExistence type="predicted"/>
<dbReference type="STRING" id="1128970.SAMN04487935_3786"/>
<dbReference type="InterPro" id="IPR049293">
    <property type="entry name" value="DUF6843"/>
</dbReference>
<evidence type="ECO:0000313" key="3">
    <source>
        <dbReference type="Proteomes" id="UP000199580"/>
    </source>
</evidence>
<evidence type="ECO:0000313" key="2">
    <source>
        <dbReference type="EMBL" id="SDK61769.1"/>
    </source>
</evidence>
<dbReference type="PROSITE" id="PS51257">
    <property type="entry name" value="PROKAR_LIPOPROTEIN"/>
    <property type="match status" value="1"/>
</dbReference>
<protein>
    <recommendedName>
        <fullName evidence="1">DUF6843 domain-containing protein</fullName>
    </recommendedName>
</protein>
<dbReference type="OrthoDB" id="980638at2"/>
<dbReference type="RefSeq" id="WP_091399383.1">
    <property type="nucleotide sequence ID" value="NZ_FNEZ01000010.1"/>
</dbReference>
<dbReference type="AlphaFoldDB" id="A0A1G9DD41"/>
<evidence type="ECO:0000259" key="1">
    <source>
        <dbReference type="Pfam" id="PF20862"/>
    </source>
</evidence>
<sequence length="161" mass="18347">MKNLAIFTFLLTFLTSCSQSVKETFLIPNGFEGRITVVFNQPNATQIPIENDRRIYKIPEDGILITSSKIETGILHQKYYYIDKSGNRTKINILDLDKGATEIPMVVRYGTVGVYGNSDDVNPIEFLESTIASKKNIDSISDYKYISSFEQRIMEKLGRKF</sequence>